<evidence type="ECO:0000313" key="1">
    <source>
        <dbReference type="EMBL" id="PBK84607.1"/>
    </source>
</evidence>
<organism evidence="1 2">
    <name type="scientific">Armillaria gallica</name>
    <name type="common">Bulbous honey fungus</name>
    <name type="synonym">Armillaria bulbosa</name>
    <dbReference type="NCBI Taxonomy" id="47427"/>
    <lineage>
        <taxon>Eukaryota</taxon>
        <taxon>Fungi</taxon>
        <taxon>Dikarya</taxon>
        <taxon>Basidiomycota</taxon>
        <taxon>Agaricomycotina</taxon>
        <taxon>Agaricomycetes</taxon>
        <taxon>Agaricomycetidae</taxon>
        <taxon>Agaricales</taxon>
        <taxon>Marasmiineae</taxon>
        <taxon>Physalacriaceae</taxon>
        <taxon>Armillaria</taxon>
    </lineage>
</organism>
<accession>A0A2H3D6A9</accession>
<dbReference type="InParanoid" id="A0A2H3D6A9"/>
<dbReference type="OrthoDB" id="3365698at2759"/>
<evidence type="ECO:0008006" key="3">
    <source>
        <dbReference type="Google" id="ProtNLM"/>
    </source>
</evidence>
<sequence>MTSYTEYLQPTMESTRAFLDNLLARYDWMLSFSHSPDFAALMATNAVPTRFQAGQLHASIQDLDPSIHEIQAEIDLLRNTATSLESQMLRLTAIRHDYKGPLSPIRRLPGEVLAEILRSTRECRRSKCYYVSGFDVFNLSNGPWYLGQVCSAWRVAVETFCPDLWSELTIEFPEGLQTSAVRPTFPFFGRNMVALLERALERSRSCRLDFSFRYTGYNEISATYSEAEEDVMRQCFDLLLAHSMRWRLVELIIPPFLLSRISRLRGRVDNLQGMYLTCEETAEPGNINAFEIAPELKTLHLTDMHPEAVIMFPRGNLIAFLDARLLSSTERTPEYLDIITSCPNLLSFSYLVSIYRR</sequence>
<dbReference type="AlphaFoldDB" id="A0A2H3D6A9"/>
<dbReference type="EMBL" id="KZ293697">
    <property type="protein sequence ID" value="PBK84607.1"/>
    <property type="molecule type" value="Genomic_DNA"/>
</dbReference>
<reference evidence="2" key="1">
    <citation type="journal article" date="2017" name="Nat. Ecol. Evol.">
        <title>Genome expansion and lineage-specific genetic innovations in the forest pathogenic fungi Armillaria.</title>
        <authorList>
            <person name="Sipos G."/>
            <person name="Prasanna A.N."/>
            <person name="Walter M.C."/>
            <person name="O'Connor E."/>
            <person name="Balint B."/>
            <person name="Krizsan K."/>
            <person name="Kiss B."/>
            <person name="Hess J."/>
            <person name="Varga T."/>
            <person name="Slot J."/>
            <person name="Riley R."/>
            <person name="Boka B."/>
            <person name="Rigling D."/>
            <person name="Barry K."/>
            <person name="Lee J."/>
            <person name="Mihaltcheva S."/>
            <person name="LaButti K."/>
            <person name="Lipzen A."/>
            <person name="Waldron R."/>
            <person name="Moloney N.M."/>
            <person name="Sperisen C."/>
            <person name="Kredics L."/>
            <person name="Vagvoelgyi C."/>
            <person name="Patrignani A."/>
            <person name="Fitzpatrick D."/>
            <person name="Nagy I."/>
            <person name="Doyle S."/>
            <person name="Anderson J.B."/>
            <person name="Grigoriev I.V."/>
            <person name="Gueldener U."/>
            <person name="Muensterkoetter M."/>
            <person name="Nagy L.G."/>
        </authorList>
    </citation>
    <scope>NUCLEOTIDE SEQUENCE [LARGE SCALE GENOMIC DNA]</scope>
    <source>
        <strain evidence="2">Ar21-2</strain>
    </source>
</reference>
<dbReference type="Proteomes" id="UP000217790">
    <property type="component" value="Unassembled WGS sequence"/>
</dbReference>
<evidence type="ECO:0000313" key="2">
    <source>
        <dbReference type="Proteomes" id="UP000217790"/>
    </source>
</evidence>
<name>A0A2H3D6A9_ARMGA</name>
<keyword evidence="2" id="KW-1185">Reference proteome</keyword>
<protein>
    <recommendedName>
        <fullName evidence="3">F-box domain-containing protein</fullName>
    </recommendedName>
</protein>
<gene>
    <name evidence="1" type="ORF">ARMGADRAFT_606239</name>
</gene>
<proteinExistence type="predicted"/>